<keyword evidence="5" id="KW-1185">Reference proteome</keyword>
<dbReference type="Gene3D" id="3.40.33.10">
    <property type="entry name" value="CAP"/>
    <property type="match status" value="1"/>
</dbReference>
<keyword evidence="2" id="KW-0964">Secreted</keyword>
<proteinExistence type="predicted"/>
<keyword evidence="4" id="KW-0614">Plasmid</keyword>
<dbReference type="InterPro" id="IPR035940">
    <property type="entry name" value="CAP_sf"/>
</dbReference>
<dbReference type="GO" id="GO:0005509">
    <property type="term" value="F:calcium ion binding"/>
    <property type="evidence" value="ECO:0007669"/>
    <property type="project" value="InterPro"/>
</dbReference>
<name>S5Y661_PARAH</name>
<evidence type="ECO:0000256" key="2">
    <source>
        <dbReference type="ARBA" id="ARBA00022525"/>
    </source>
</evidence>
<dbReference type="GO" id="GO:0005576">
    <property type="term" value="C:extracellular region"/>
    <property type="evidence" value="ECO:0007669"/>
    <property type="project" value="UniProtKB-SubCell"/>
</dbReference>
<dbReference type="InterPro" id="IPR014044">
    <property type="entry name" value="CAP_dom"/>
</dbReference>
<geneLocation type="plasmid" evidence="4 5">
    <name>pAMI5</name>
</geneLocation>
<dbReference type="EMBL" id="CP006653">
    <property type="protein sequence ID" value="AGT11140.1"/>
    <property type="molecule type" value="Genomic_DNA"/>
</dbReference>
<dbReference type="PROSITE" id="PS00330">
    <property type="entry name" value="HEMOLYSIN_CALCIUM"/>
    <property type="match status" value="6"/>
</dbReference>
<dbReference type="InterPro" id="IPR050557">
    <property type="entry name" value="RTX_toxin/Mannuronan_C5-epim"/>
</dbReference>
<dbReference type="InterPro" id="IPR018511">
    <property type="entry name" value="Hemolysin-typ_Ca-bd_CS"/>
</dbReference>
<dbReference type="AlphaFoldDB" id="S5Y661"/>
<dbReference type="Pfam" id="PF00353">
    <property type="entry name" value="HemolysinCabind"/>
    <property type="match status" value="3"/>
</dbReference>
<dbReference type="InterPro" id="IPR011049">
    <property type="entry name" value="Serralysin-like_metalloprot_C"/>
</dbReference>
<protein>
    <recommendedName>
        <fullName evidence="3">SCP domain-containing protein</fullName>
    </recommendedName>
</protein>
<dbReference type="PRINTS" id="PR00313">
    <property type="entry name" value="CABNDNGRPT"/>
</dbReference>
<dbReference type="PANTHER" id="PTHR38340">
    <property type="entry name" value="S-LAYER PROTEIN"/>
    <property type="match status" value="1"/>
</dbReference>
<feature type="domain" description="SCP" evidence="3">
    <location>
        <begin position="13"/>
        <end position="139"/>
    </location>
</feature>
<dbReference type="InterPro" id="IPR001343">
    <property type="entry name" value="Hemolysn_Ca-bd"/>
</dbReference>
<dbReference type="Pfam" id="PF00188">
    <property type="entry name" value="CAP"/>
    <property type="match status" value="1"/>
</dbReference>
<dbReference type="KEGG" id="pami:JCM7686_pAMI5p074"/>
<reference evidence="4 5" key="1">
    <citation type="journal article" date="2014" name="BMC Genomics">
        <title>Architecture and functions of a multipartite genome of the methylotrophic bacterium Paracoccus aminophilus JCM 7686, containing primary and secondary chromids.</title>
        <authorList>
            <person name="Dziewit L."/>
            <person name="Czarnecki J."/>
            <person name="Wibberg D."/>
            <person name="Radlinska M."/>
            <person name="Mrozek P."/>
            <person name="Szymczak M."/>
            <person name="Schluter A."/>
            <person name="Puhler A."/>
            <person name="Bartosik D."/>
        </authorList>
    </citation>
    <scope>NUCLEOTIDE SEQUENCE [LARGE SCALE GENOMIC DNA]</scope>
    <source>
        <strain evidence="4">JCM 7686</strain>
        <plasmid evidence="5">Plasmid pAMI5</plasmid>
    </source>
</reference>
<dbReference type="PATRIC" id="fig|1367847.3.peg.4106"/>
<dbReference type="SUPFAM" id="SSF55797">
    <property type="entry name" value="PR-1-like"/>
    <property type="match status" value="1"/>
</dbReference>
<dbReference type="Proteomes" id="UP000015480">
    <property type="component" value="Plasmid pAMI5"/>
</dbReference>
<gene>
    <name evidence="4" type="ORF">JCM7686_pAMI5p074</name>
</gene>
<dbReference type="HOGENOM" id="CLU_049309_0_0_5"/>
<evidence type="ECO:0000259" key="3">
    <source>
        <dbReference type="Pfam" id="PF00188"/>
    </source>
</evidence>
<dbReference type="CDD" id="cd05379">
    <property type="entry name" value="CAP_bacterial"/>
    <property type="match status" value="1"/>
</dbReference>
<dbReference type="PANTHER" id="PTHR38340:SF1">
    <property type="entry name" value="S-LAYER PROTEIN"/>
    <property type="match status" value="1"/>
</dbReference>
<sequence>MSYATQDERYFVSLVNTARAEKGLKPLTIEKHLNDSADSHSRWMLDANVFSHTGERGSSSNDRMKAAGFDLAGNWMTAENIAYVTIRGEDDLRDEVRQLHQNLMNSPGHYANIMSDAAFIGIGLQVGSFRSGGRDYKVLMVTQNFGNTQGELSLDTGNFERVAAPKVDFSMIGRAEWLTSFDGKLFLDAGPQDRTARNDDYRLTGKNDVVSGGAGDDWIAGNGGHDKLDGGAGNDHLFGGAGNDKLIGGAGHDRLVGGGGHDQIFGGAGDDIIFGGLGNDRLFGGAGQDKISGGAGADRIDGGPGDDWLAGDAGNDTLIGGPGNDTLVGGRGNDLMNGGAGADVFLFERGFGRDTIVGFEHGIDRLFLTADLVGKNGPDYILSHTRETATGVVIDFGAQGSITIQGKGLTAAVIADDIFVV</sequence>
<evidence type="ECO:0000313" key="5">
    <source>
        <dbReference type="Proteomes" id="UP000015480"/>
    </source>
</evidence>
<dbReference type="Gene3D" id="2.150.10.10">
    <property type="entry name" value="Serralysin-like metalloprotease, C-terminal"/>
    <property type="match status" value="3"/>
</dbReference>
<dbReference type="RefSeq" id="WP_020952912.1">
    <property type="nucleotide sequence ID" value="NC_022043.1"/>
</dbReference>
<dbReference type="OrthoDB" id="419320at2"/>
<dbReference type="SUPFAM" id="SSF51120">
    <property type="entry name" value="beta-Roll"/>
    <property type="match status" value="1"/>
</dbReference>
<evidence type="ECO:0000313" key="4">
    <source>
        <dbReference type="EMBL" id="AGT11140.1"/>
    </source>
</evidence>
<comment type="subcellular location">
    <subcellularLocation>
        <location evidence="1">Secreted</location>
    </subcellularLocation>
</comment>
<evidence type="ECO:0000256" key="1">
    <source>
        <dbReference type="ARBA" id="ARBA00004613"/>
    </source>
</evidence>
<organism evidence="4 5">
    <name type="scientific">Paracoccus aminophilus JCM 7686</name>
    <dbReference type="NCBI Taxonomy" id="1367847"/>
    <lineage>
        <taxon>Bacteria</taxon>
        <taxon>Pseudomonadati</taxon>
        <taxon>Pseudomonadota</taxon>
        <taxon>Alphaproteobacteria</taxon>
        <taxon>Rhodobacterales</taxon>
        <taxon>Paracoccaceae</taxon>
        <taxon>Paracoccus</taxon>
    </lineage>
</organism>
<accession>S5Y661</accession>